<sequence length="87" mass="9349">MSDQVTSWLRTVVPGLWSALVAWLVSLGIPDAVTDMLNGLGSQVIVPVVLAAVYALLRKLEPSMPRWLTVVLLGSNRPPQYAPAGQP</sequence>
<evidence type="ECO:0000313" key="2">
    <source>
        <dbReference type="EMBL" id="RZQ60047.1"/>
    </source>
</evidence>
<name>A0A4Q7IZV8_9PSEU</name>
<organism evidence="2 3">
    <name type="scientific">Amycolatopsis suaedae</name>
    <dbReference type="NCBI Taxonomy" id="2510978"/>
    <lineage>
        <taxon>Bacteria</taxon>
        <taxon>Bacillati</taxon>
        <taxon>Actinomycetota</taxon>
        <taxon>Actinomycetes</taxon>
        <taxon>Pseudonocardiales</taxon>
        <taxon>Pseudonocardiaceae</taxon>
        <taxon>Amycolatopsis</taxon>
    </lineage>
</organism>
<dbReference type="RefSeq" id="WP_130479033.1">
    <property type="nucleotide sequence ID" value="NZ_SFCC01000019.1"/>
</dbReference>
<keyword evidence="1" id="KW-1133">Transmembrane helix</keyword>
<dbReference type="OrthoDB" id="5150008at2"/>
<comment type="caution">
    <text evidence="2">The sequence shown here is derived from an EMBL/GenBank/DDBJ whole genome shotgun (WGS) entry which is preliminary data.</text>
</comment>
<keyword evidence="1" id="KW-0812">Transmembrane</keyword>
<protein>
    <submittedName>
        <fullName evidence="2">Uncharacterized protein</fullName>
    </submittedName>
</protein>
<keyword evidence="1" id="KW-0472">Membrane</keyword>
<dbReference type="EMBL" id="SFCC01000019">
    <property type="protein sequence ID" value="RZQ60047.1"/>
    <property type="molecule type" value="Genomic_DNA"/>
</dbReference>
<proteinExistence type="predicted"/>
<evidence type="ECO:0000313" key="3">
    <source>
        <dbReference type="Proteomes" id="UP000292003"/>
    </source>
</evidence>
<accession>A0A4Q7IZV8</accession>
<feature type="transmembrane region" description="Helical" evidence="1">
    <location>
        <begin position="36"/>
        <end position="57"/>
    </location>
</feature>
<dbReference type="Proteomes" id="UP000292003">
    <property type="component" value="Unassembled WGS sequence"/>
</dbReference>
<dbReference type="AlphaFoldDB" id="A0A4Q7IZV8"/>
<keyword evidence="3" id="KW-1185">Reference proteome</keyword>
<gene>
    <name evidence="2" type="ORF">EWH70_30530</name>
</gene>
<reference evidence="2 3" key="1">
    <citation type="submission" date="2019-02" db="EMBL/GenBank/DDBJ databases">
        <title>Draft genome sequence of Amycolatopsis sp. 8-3EHSu isolated from roots of Suaeda maritima.</title>
        <authorList>
            <person name="Duangmal K."/>
            <person name="Chantavorakit T."/>
        </authorList>
    </citation>
    <scope>NUCLEOTIDE SEQUENCE [LARGE SCALE GENOMIC DNA]</scope>
    <source>
        <strain evidence="2 3">8-3EHSu</strain>
    </source>
</reference>
<evidence type="ECO:0000256" key="1">
    <source>
        <dbReference type="SAM" id="Phobius"/>
    </source>
</evidence>
<feature type="transmembrane region" description="Helical" evidence="1">
    <location>
        <begin position="12"/>
        <end position="30"/>
    </location>
</feature>